<dbReference type="EMBL" id="JASBWR010000096">
    <property type="protein sequence ID" value="KAJ9096100.1"/>
    <property type="molecule type" value="Genomic_DNA"/>
</dbReference>
<reference evidence="1" key="1">
    <citation type="submission" date="2023-04" db="EMBL/GenBank/DDBJ databases">
        <title>Draft Genome sequencing of Naganishia species isolated from polar environments using Oxford Nanopore Technology.</title>
        <authorList>
            <person name="Leo P."/>
            <person name="Venkateswaran K."/>
        </authorList>
    </citation>
    <scope>NUCLEOTIDE SEQUENCE</scope>
    <source>
        <strain evidence="1">MNA-CCFEE 5261</strain>
    </source>
</reference>
<organism evidence="1 2">
    <name type="scientific">Naganishia cerealis</name>
    <dbReference type="NCBI Taxonomy" id="610337"/>
    <lineage>
        <taxon>Eukaryota</taxon>
        <taxon>Fungi</taxon>
        <taxon>Dikarya</taxon>
        <taxon>Basidiomycota</taxon>
        <taxon>Agaricomycotina</taxon>
        <taxon>Tremellomycetes</taxon>
        <taxon>Filobasidiales</taxon>
        <taxon>Filobasidiaceae</taxon>
        <taxon>Naganishia</taxon>
    </lineage>
</organism>
<protein>
    <submittedName>
        <fullName evidence="1">Uncharacterized protein</fullName>
    </submittedName>
</protein>
<evidence type="ECO:0000313" key="2">
    <source>
        <dbReference type="Proteomes" id="UP001241377"/>
    </source>
</evidence>
<name>A0ACC2V9Q0_9TREE</name>
<sequence>MPSASRPRSPSPASASKKPRLDSKPAPSLPAGPAISLPADSDVSELAEKYQSSAPYKHISVPSLFDDEVLQGVVTESRTYGTRHEEGSLPGWGWEHKETDIYKIQQTPDLTSLDPQHLPEETLAKLPYLSKLKESIYSEEFRKFIRKVTGCGPLSGKKVDGSVGLYSQGSHLLLHDDSISTRVVSYILYLPNSPTELAAKSSDTPLVPSTDGSFLKGWEPSWGGALELYPIEAESANKEVGPPATKRSTKVDVKWGNLVFFEVQPGRSYHSVEEVVVGDGRQRLGVSGWFHRPIEGEEGYEKQDEAELKASFSSLAQITATPAHPMTSYPEDVPPPTGLTSANLKHLSKYLAPSYLNAATLERLAGQFVEGSEVVMHNFLKPEIVALIKQETQALDTTEYAPYALENEKYSLIPAQDLGESDAWQLQGPSSKHRYLSLQTSADAAASKTPTLHAVLTDLYPSEAFRAWLSVVSSLVVLAYRVEARRFRKGLDYTLAAGEEKEGEPRLDAVLGLTWWRQGKETEEEDDEKDVGGWECYIAPPEAGSDPAVYQSSKTAKMAEAVENGDIPPTEAVAQADSEATATTEDTPKHTSKPTISMGGVELEFDESQLSDGDFDTDDEEDDGPLLSLHPNFNCLLLVLRDPGVMKFIKYLSNAAAGSRYDVSAEYEVGQLEEEDEEEGEDEEAKA</sequence>
<evidence type="ECO:0000313" key="1">
    <source>
        <dbReference type="EMBL" id="KAJ9096100.1"/>
    </source>
</evidence>
<comment type="caution">
    <text evidence="1">The sequence shown here is derived from an EMBL/GenBank/DDBJ whole genome shotgun (WGS) entry which is preliminary data.</text>
</comment>
<dbReference type="Proteomes" id="UP001241377">
    <property type="component" value="Unassembled WGS sequence"/>
</dbReference>
<accession>A0ACC2V9Q0</accession>
<proteinExistence type="predicted"/>
<keyword evidence="2" id="KW-1185">Reference proteome</keyword>
<gene>
    <name evidence="1" type="ORF">QFC19_007326</name>
</gene>